<reference evidence="1 2" key="1">
    <citation type="submission" date="2019-01" db="EMBL/GenBank/DDBJ databases">
        <title>Coherence of Microcystis species and biogeography revealed through population genomics.</title>
        <authorList>
            <person name="Perez-Carrascal O.M."/>
            <person name="Terrat Y."/>
            <person name="Giani A."/>
            <person name="Fortin N."/>
            <person name="Tromas N."/>
            <person name="Shapiro B.J."/>
        </authorList>
    </citation>
    <scope>NUCLEOTIDE SEQUENCE [LARGE SCALE GENOMIC DNA]</scope>
    <source>
        <strain evidence="1">Ma_QC_Ch_20071001_S25D</strain>
    </source>
</reference>
<proteinExistence type="predicted"/>
<evidence type="ECO:0000313" key="1">
    <source>
        <dbReference type="EMBL" id="TRU47907.1"/>
    </source>
</evidence>
<gene>
    <name evidence="1" type="ORF">EWV57_15560</name>
</gene>
<dbReference type="Proteomes" id="UP000316958">
    <property type="component" value="Unassembled WGS sequence"/>
</dbReference>
<name>A0A552FMN5_MICAE</name>
<evidence type="ECO:0000313" key="2">
    <source>
        <dbReference type="Proteomes" id="UP000316958"/>
    </source>
</evidence>
<protein>
    <submittedName>
        <fullName evidence="1">Uncharacterized protein</fullName>
    </submittedName>
</protein>
<sequence>MTTEVGEAATTQVRTLRFNNEDAVTPLLELQSAYPNAAIYLSGSLTVDFPEELKLPIQPDQYQTVSLEFLGIDGVIAVLKEQ</sequence>
<dbReference type="AlphaFoldDB" id="A0A552FMN5"/>
<organism evidence="1 2">
    <name type="scientific">Microcystis aeruginosa Ma_QC_Ch_20071001_S25D</name>
    <dbReference type="NCBI Taxonomy" id="2486250"/>
    <lineage>
        <taxon>Bacteria</taxon>
        <taxon>Bacillati</taxon>
        <taxon>Cyanobacteriota</taxon>
        <taxon>Cyanophyceae</taxon>
        <taxon>Oscillatoriophycideae</taxon>
        <taxon>Chroococcales</taxon>
        <taxon>Microcystaceae</taxon>
        <taxon>Microcystis</taxon>
    </lineage>
</organism>
<comment type="caution">
    <text evidence="1">The sequence shown here is derived from an EMBL/GenBank/DDBJ whole genome shotgun (WGS) entry which is preliminary data.</text>
</comment>
<dbReference type="EMBL" id="SFBE01000258">
    <property type="protein sequence ID" value="TRU47907.1"/>
    <property type="molecule type" value="Genomic_DNA"/>
</dbReference>
<accession>A0A552FMN5</accession>